<dbReference type="Ensembl" id="ENSPCET00000006847.1">
    <property type="protein sequence ID" value="ENSPCEP00000006608.1"/>
    <property type="gene ID" value="ENSPCEG00000005332.1"/>
</dbReference>
<keyword evidence="4" id="KW-1185">Reference proteome</keyword>
<dbReference type="InterPro" id="IPR033239">
    <property type="entry name" value="EVI2B"/>
</dbReference>
<dbReference type="GO" id="GO:0045660">
    <property type="term" value="P:positive regulation of neutrophil differentiation"/>
    <property type="evidence" value="ECO:0007669"/>
    <property type="project" value="TreeGrafter"/>
</dbReference>
<reference evidence="3" key="1">
    <citation type="submission" date="2025-08" db="UniProtKB">
        <authorList>
            <consortium name="Ensembl"/>
        </authorList>
    </citation>
    <scope>IDENTIFICATION</scope>
</reference>
<keyword evidence="2" id="KW-1133">Transmembrane helix</keyword>
<reference evidence="3" key="2">
    <citation type="submission" date="2025-09" db="UniProtKB">
        <authorList>
            <consortium name="Ensembl"/>
        </authorList>
    </citation>
    <scope>IDENTIFICATION</scope>
</reference>
<feature type="compositionally biased region" description="Low complexity" evidence="1">
    <location>
        <begin position="203"/>
        <end position="220"/>
    </location>
</feature>
<sequence length="286" mass="30918">MDTQHIILIFFYGQFWRSLSIETQTPPNTLSSPVSLTDSRHTSARLGETKGNATLTLASQLAITHTPEKPPASTRTPHINSAKERESSDGSMIAALIIGAILTSMMIAIVIILLWKCSKKSAPADPNWAGRSPFADGDTPDMILENFKEMDQATKRTSIFSMLPWKLNKPTQGTASENRSEISSCCNTKEKSSQSTPTVQGDSGSSATTVSVSTSNSINVPSPPVSDEQAVCDPPLDPTLPPPEPLDLPPPPPWLNELQENCPPEISQSPEFQSEAQTQFPPPPLD</sequence>
<organism evidence="3 4">
    <name type="scientific">Pelusios castaneus</name>
    <name type="common">West African mud turtle</name>
    <dbReference type="NCBI Taxonomy" id="367368"/>
    <lineage>
        <taxon>Eukaryota</taxon>
        <taxon>Metazoa</taxon>
        <taxon>Chordata</taxon>
        <taxon>Craniata</taxon>
        <taxon>Vertebrata</taxon>
        <taxon>Euteleostomi</taxon>
        <taxon>Archelosauria</taxon>
        <taxon>Testudinata</taxon>
        <taxon>Testudines</taxon>
        <taxon>Pleurodira</taxon>
        <taxon>Pelomedusidae</taxon>
        <taxon>Pelusios</taxon>
    </lineage>
</organism>
<keyword evidence="2" id="KW-0472">Membrane</keyword>
<evidence type="ECO:0000313" key="4">
    <source>
        <dbReference type="Proteomes" id="UP000694393"/>
    </source>
</evidence>
<proteinExistence type="predicted"/>
<evidence type="ECO:0000256" key="2">
    <source>
        <dbReference type="SAM" id="Phobius"/>
    </source>
</evidence>
<dbReference type="GO" id="GO:2000035">
    <property type="term" value="P:regulation of stem cell division"/>
    <property type="evidence" value="ECO:0007669"/>
    <property type="project" value="TreeGrafter"/>
</dbReference>
<feature type="transmembrane region" description="Helical" evidence="2">
    <location>
        <begin position="93"/>
        <end position="115"/>
    </location>
</feature>
<accession>A0A8C8RKM4</accession>
<dbReference type="AlphaFoldDB" id="A0A8C8RKM4"/>
<protein>
    <recommendedName>
        <fullName evidence="5">EVI2B</fullName>
    </recommendedName>
</protein>
<feature type="compositionally biased region" description="Pro residues" evidence="1">
    <location>
        <begin position="235"/>
        <end position="254"/>
    </location>
</feature>
<feature type="region of interest" description="Disordered" evidence="1">
    <location>
        <begin position="168"/>
        <end position="286"/>
    </location>
</feature>
<name>A0A8C8RKM4_9SAUR</name>
<feature type="region of interest" description="Disordered" evidence="1">
    <location>
        <begin position="66"/>
        <end position="86"/>
    </location>
</feature>
<evidence type="ECO:0000256" key="1">
    <source>
        <dbReference type="SAM" id="MobiDB-lite"/>
    </source>
</evidence>
<keyword evidence="2" id="KW-0812">Transmembrane</keyword>
<evidence type="ECO:0000313" key="3">
    <source>
        <dbReference type="Ensembl" id="ENSPCEP00000006608.1"/>
    </source>
</evidence>
<dbReference type="PANTHER" id="PTHR15384:SF0">
    <property type="entry name" value="PROTEIN EVI2B"/>
    <property type="match status" value="1"/>
</dbReference>
<dbReference type="Proteomes" id="UP000694393">
    <property type="component" value="Unplaced"/>
</dbReference>
<dbReference type="PANTHER" id="PTHR15384">
    <property type="entry name" value="PROTEIN EVI2B"/>
    <property type="match status" value="1"/>
</dbReference>
<feature type="compositionally biased region" description="Polar residues" evidence="1">
    <location>
        <begin position="266"/>
        <end position="279"/>
    </location>
</feature>
<evidence type="ECO:0008006" key="5">
    <source>
        <dbReference type="Google" id="ProtNLM"/>
    </source>
</evidence>
<feature type="compositionally biased region" description="Polar residues" evidence="1">
    <location>
        <begin position="169"/>
        <end position="202"/>
    </location>
</feature>